<dbReference type="InterPro" id="IPR014054">
    <property type="entry name" value="Phage_regulatory_Rha"/>
</dbReference>
<sequence>MSQALLLTASAPSVSLHDGRPATTSLEIAKFFDKRHDDVLKSIRNLRPNCPEEFTARNFAASNYLDNTGRSLSMYIIHRDGFMLLVMGYTGKKALALKLAYIEAFNRMEAELAKRNRPALPAAPRFDEAAMLELAAEIREAQQHYYRTFGRLCSRLISMSIPVFTALESRVYKQAPDRPFSGVRIGAQWERYFTERMTAALHSLDDRLPDEKNPAMLLLEYARAMSAR</sequence>
<protein>
    <submittedName>
        <fullName evidence="1">Regulatory protein</fullName>
    </submittedName>
</protein>
<accession>A0A8S5PZ01</accession>
<dbReference type="NCBIfam" id="TIGR02681">
    <property type="entry name" value="phage_pRha"/>
    <property type="match status" value="1"/>
</dbReference>
<organism evidence="1">
    <name type="scientific">Podoviridae sp. ctIlO27</name>
    <dbReference type="NCBI Taxonomy" id="2825238"/>
    <lineage>
        <taxon>Viruses</taxon>
        <taxon>Duplodnaviria</taxon>
        <taxon>Heunggongvirae</taxon>
        <taxon>Uroviricota</taxon>
        <taxon>Caudoviricetes</taxon>
    </lineage>
</organism>
<dbReference type="EMBL" id="BK015536">
    <property type="protein sequence ID" value="DAE11739.1"/>
    <property type="molecule type" value="Genomic_DNA"/>
</dbReference>
<evidence type="ECO:0000313" key="1">
    <source>
        <dbReference type="EMBL" id="DAE11739.1"/>
    </source>
</evidence>
<proteinExistence type="predicted"/>
<dbReference type="Pfam" id="PF09669">
    <property type="entry name" value="Phage_pRha"/>
    <property type="match status" value="1"/>
</dbReference>
<reference evidence="1" key="1">
    <citation type="journal article" date="2021" name="Proc. Natl. Acad. Sci. U.S.A.">
        <title>A Catalog of Tens of Thousands of Viruses from Human Metagenomes Reveals Hidden Associations with Chronic Diseases.</title>
        <authorList>
            <person name="Tisza M.J."/>
            <person name="Buck C.B."/>
        </authorList>
    </citation>
    <scope>NUCLEOTIDE SEQUENCE</scope>
    <source>
        <strain evidence="1">CtIlO27</strain>
    </source>
</reference>
<name>A0A8S5PZ01_9CAUD</name>